<keyword evidence="1" id="KW-0812">Transmembrane</keyword>
<reference evidence="2 3" key="1">
    <citation type="submission" date="2024-10" db="EMBL/GenBank/DDBJ databases">
        <title>Updated reference genomes for cyclostephanoid diatoms.</title>
        <authorList>
            <person name="Roberts W.R."/>
            <person name="Alverson A.J."/>
        </authorList>
    </citation>
    <scope>NUCLEOTIDE SEQUENCE [LARGE SCALE GENOMIC DNA]</scope>
    <source>
        <strain evidence="2 3">AJA010-31</strain>
    </source>
</reference>
<accession>A0ABD3Q7W4</accession>
<sequence length="385" mass="43940">MDAILDFTSNEADLSSLLTRSAFLLLIWTALLSLIQRVCKLLASVFWSRPIPIQSAFIPSKLPHPNPSGGAVPFDIPLLKASEKDIQAFLKFLQREKLLCKSDEHLNVSTEKWALQDVANCAAAYKGQLYEERAMKWIDDHFRLKKPNLKYPYVDRHWNGWSSFWLETGPKIQLMFLSSATVTVEHIINGLILPMGYLYTQNLIYYNLALYSEVAYMTYASVLIGVSYHLNRDITIEQMHPAVWPLLLLHHASSLVLCIGCLLFGDSVPRNLVCYALLCLLGLTSSLHYIGQILDFSPWAQANRPFTRLTNHILCLASQVMFRVIYWIQISYLSVEHCIEVHGLGLASVLVLILILFTAFNFDFVRFHLKATKGCWLRIKQMKVS</sequence>
<evidence type="ECO:0000313" key="3">
    <source>
        <dbReference type="Proteomes" id="UP001530400"/>
    </source>
</evidence>
<comment type="caution">
    <text evidence="2">The sequence shown here is derived from an EMBL/GenBank/DDBJ whole genome shotgun (WGS) entry which is preliminary data.</text>
</comment>
<feature type="transmembrane region" description="Helical" evidence="1">
    <location>
        <begin position="203"/>
        <end position="230"/>
    </location>
</feature>
<feature type="transmembrane region" description="Helical" evidence="1">
    <location>
        <begin position="272"/>
        <end position="291"/>
    </location>
</feature>
<gene>
    <name evidence="2" type="ORF">ACHAWO_013105</name>
</gene>
<keyword evidence="3" id="KW-1185">Reference proteome</keyword>
<protein>
    <recommendedName>
        <fullName evidence="4">TLC domain-containing protein</fullName>
    </recommendedName>
</protein>
<proteinExistence type="predicted"/>
<keyword evidence="1" id="KW-1133">Transmembrane helix</keyword>
<evidence type="ECO:0000256" key="1">
    <source>
        <dbReference type="SAM" id="Phobius"/>
    </source>
</evidence>
<dbReference type="AlphaFoldDB" id="A0ABD3Q7W4"/>
<evidence type="ECO:0008006" key="4">
    <source>
        <dbReference type="Google" id="ProtNLM"/>
    </source>
</evidence>
<dbReference type="EMBL" id="JALLPJ020000305">
    <property type="protein sequence ID" value="KAL3795974.1"/>
    <property type="molecule type" value="Genomic_DNA"/>
</dbReference>
<feature type="transmembrane region" description="Helical" evidence="1">
    <location>
        <begin position="341"/>
        <end position="360"/>
    </location>
</feature>
<feature type="transmembrane region" description="Helical" evidence="1">
    <location>
        <begin position="242"/>
        <end position="265"/>
    </location>
</feature>
<organism evidence="2 3">
    <name type="scientific">Cyclotella atomus</name>
    <dbReference type="NCBI Taxonomy" id="382360"/>
    <lineage>
        <taxon>Eukaryota</taxon>
        <taxon>Sar</taxon>
        <taxon>Stramenopiles</taxon>
        <taxon>Ochrophyta</taxon>
        <taxon>Bacillariophyta</taxon>
        <taxon>Coscinodiscophyceae</taxon>
        <taxon>Thalassiosirophycidae</taxon>
        <taxon>Stephanodiscales</taxon>
        <taxon>Stephanodiscaceae</taxon>
        <taxon>Cyclotella</taxon>
    </lineage>
</organism>
<evidence type="ECO:0000313" key="2">
    <source>
        <dbReference type="EMBL" id="KAL3795974.1"/>
    </source>
</evidence>
<name>A0ABD3Q7W4_9STRA</name>
<keyword evidence="1" id="KW-0472">Membrane</keyword>
<dbReference type="Proteomes" id="UP001530400">
    <property type="component" value="Unassembled WGS sequence"/>
</dbReference>